<keyword evidence="8" id="KW-0800">Toxin</keyword>
<evidence type="ECO:0000256" key="1">
    <source>
        <dbReference type="ARBA" id="ARBA00001946"/>
    </source>
</evidence>
<keyword evidence="5 8" id="KW-0378">Hydrolase</keyword>
<evidence type="ECO:0000256" key="7">
    <source>
        <dbReference type="ARBA" id="ARBA00038093"/>
    </source>
</evidence>
<keyword evidence="6 8" id="KW-0460">Magnesium</keyword>
<feature type="domain" description="PIN" evidence="9">
    <location>
        <begin position="6"/>
        <end position="125"/>
    </location>
</feature>
<dbReference type="InterPro" id="IPR022907">
    <property type="entry name" value="VapC_family"/>
</dbReference>
<evidence type="ECO:0000256" key="8">
    <source>
        <dbReference type="HAMAP-Rule" id="MF_00265"/>
    </source>
</evidence>
<evidence type="ECO:0000256" key="5">
    <source>
        <dbReference type="ARBA" id="ARBA00022801"/>
    </source>
</evidence>
<dbReference type="InterPro" id="IPR002716">
    <property type="entry name" value="PIN_dom"/>
</dbReference>
<evidence type="ECO:0000256" key="4">
    <source>
        <dbReference type="ARBA" id="ARBA00022723"/>
    </source>
</evidence>
<dbReference type="PANTHER" id="PTHR33653">
    <property type="entry name" value="RIBONUCLEASE VAPC2"/>
    <property type="match status" value="1"/>
</dbReference>
<keyword evidence="3 8" id="KW-0540">Nuclease</keyword>
<reference evidence="10 11" key="1">
    <citation type="submission" date="2019-07" db="EMBL/GenBank/DDBJ databases">
        <title>Full genome sequence of Devosia sp. Gsoil 520.</title>
        <authorList>
            <person name="Im W.-T."/>
        </authorList>
    </citation>
    <scope>NUCLEOTIDE SEQUENCE [LARGE SCALE GENOMIC DNA]</scope>
    <source>
        <strain evidence="10 11">Gsoil 520</strain>
    </source>
</reference>
<evidence type="ECO:0000313" key="11">
    <source>
        <dbReference type="Proteomes" id="UP000315364"/>
    </source>
</evidence>
<keyword evidence="4 8" id="KW-0479">Metal-binding</keyword>
<dbReference type="Proteomes" id="UP000315364">
    <property type="component" value="Chromosome"/>
</dbReference>
<dbReference type="GO" id="GO:0004540">
    <property type="term" value="F:RNA nuclease activity"/>
    <property type="evidence" value="ECO:0007669"/>
    <property type="project" value="InterPro"/>
</dbReference>
<dbReference type="SUPFAM" id="SSF88723">
    <property type="entry name" value="PIN domain-like"/>
    <property type="match status" value="1"/>
</dbReference>
<keyword evidence="11" id="KW-1185">Reference proteome</keyword>
<dbReference type="PANTHER" id="PTHR33653:SF1">
    <property type="entry name" value="RIBONUCLEASE VAPC2"/>
    <property type="match status" value="1"/>
</dbReference>
<dbReference type="GO" id="GO:0090729">
    <property type="term" value="F:toxin activity"/>
    <property type="evidence" value="ECO:0007669"/>
    <property type="project" value="UniProtKB-KW"/>
</dbReference>
<dbReference type="HAMAP" id="MF_00265">
    <property type="entry name" value="VapC_Nob1"/>
    <property type="match status" value="1"/>
</dbReference>
<dbReference type="KEGG" id="dea:FPZ08_01155"/>
<dbReference type="GO" id="GO:0016787">
    <property type="term" value="F:hydrolase activity"/>
    <property type="evidence" value="ECO:0007669"/>
    <property type="project" value="UniProtKB-KW"/>
</dbReference>
<feature type="binding site" evidence="8">
    <location>
        <position position="8"/>
    </location>
    <ligand>
        <name>Mg(2+)</name>
        <dbReference type="ChEBI" id="CHEBI:18420"/>
    </ligand>
</feature>
<dbReference type="OrthoDB" id="9796690at2"/>
<dbReference type="Gene3D" id="3.40.50.1010">
    <property type="entry name" value="5'-nuclease"/>
    <property type="match status" value="1"/>
</dbReference>
<dbReference type="Pfam" id="PF01850">
    <property type="entry name" value="PIN"/>
    <property type="match status" value="1"/>
</dbReference>
<evidence type="ECO:0000256" key="2">
    <source>
        <dbReference type="ARBA" id="ARBA00022649"/>
    </source>
</evidence>
<evidence type="ECO:0000256" key="3">
    <source>
        <dbReference type="ARBA" id="ARBA00022722"/>
    </source>
</evidence>
<dbReference type="AlphaFoldDB" id="A0A5B8LPY2"/>
<feature type="binding site" evidence="8">
    <location>
        <position position="99"/>
    </location>
    <ligand>
        <name>Mg(2+)</name>
        <dbReference type="ChEBI" id="CHEBI:18420"/>
    </ligand>
</feature>
<gene>
    <name evidence="8" type="primary">vapC</name>
    <name evidence="10" type="ORF">FPZ08_01155</name>
</gene>
<evidence type="ECO:0000256" key="6">
    <source>
        <dbReference type="ARBA" id="ARBA00022842"/>
    </source>
</evidence>
<accession>A0A5B8LPY2</accession>
<sequence length="134" mass="14728">MTLRAMLDTNIVSSLMRLGQGALWNKMHHFGAHHIGVSIISAAELRFGAEAKGSARLTKEVEDFLHDIAVLPFAAPADAHYAQIRAYLKRAGTPIGGNDLFIAAHALALDLTLVTDNIREFSRVPNLRVENWLD</sequence>
<comment type="function">
    <text evidence="8">Toxic component of a toxin-antitoxin (TA) system. An RNase.</text>
</comment>
<evidence type="ECO:0000313" key="10">
    <source>
        <dbReference type="EMBL" id="QDZ09472.1"/>
    </source>
</evidence>
<dbReference type="EMBL" id="CP042304">
    <property type="protein sequence ID" value="QDZ09472.1"/>
    <property type="molecule type" value="Genomic_DNA"/>
</dbReference>
<evidence type="ECO:0000259" key="9">
    <source>
        <dbReference type="Pfam" id="PF01850"/>
    </source>
</evidence>
<keyword evidence="2 8" id="KW-1277">Toxin-antitoxin system</keyword>
<dbReference type="InterPro" id="IPR029060">
    <property type="entry name" value="PIN-like_dom_sf"/>
</dbReference>
<comment type="similarity">
    <text evidence="7 8">Belongs to the PINc/VapC protein family.</text>
</comment>
<dbReference type="GO" id="GO:0000287">
    <property type="term" value="F:magnesium ion binding"/>
    <property type="evidence" value="ECO:0007669"/>
    <property type="project" value="UniProtKB-UniRule"/>
</dbReference>
<dbReference type="InterPro" id="IPR050556">
    <property type="entry name" value="Type_II_TA_system_RNase"/>
</dbReference>
<dbReference type="CDD" id="cd18748">
    <property type="entry name" value="PIN_VapC4-5_FitB-like"/>
    <property type="match status" value="1"/>
</dbReference>
<dbReference type="EC" id="3.1.-.-" evidence="8"/>
<name>A0A5B8LPY2_9HYPH</name>
<proteinExistence type="inferred from homology"/>
<comment type="cofactor">
    <cofactor evidence="1 8">
        <name>Mg(2+)</name>
        <dbReference type="ChEBI" id="CHEBI:18420"/>
    </cofactor>
</comment>
<protein>
    <recommendedName>
        <fullName evidence="8">Ribonuclease VapC</fullName>
        <shortName evidence="8">RNase VapC</shortName>
        <ecNumber evidence="8">3.1.-.-</ecNumber>
    </recommendedName>
    <alternativeName>
        <fullName evidence="8">Toxin VapC</fullName>
    </alternativeName>
</protein>
<organism evidence="10 11">
    <name type="scientific">Devosia ginsengisoli</name>
    <dbReference type="NCBI Taxonomy" id="400770"/>
    <lineage>
        <taxon>Bacteria</taxon>
        <taxon>Pseudomonadati</taxon>
        <taxon>Pseudomonadota</taxon>
        <taxon>Alphaproteobacteria</taxon>
        <taxon>Hyphomicrobiales</taxon>
        <taxon>Devosiaceae</taxon>
        <taxon>Devosia</taxon>
    </lineage>
</organism>